<dbReference type="GO" id="GO:0009358">
    <property type="term" value="C:polyphosphate kinase complex"/>
    <property type="evidence" value="ECO:0007669"/>
    <property type="project" value="InterPro"/>
</dbReference>
<comment type="catalytic activity">
    <reaction evidence="6 7">
        <text>[phosphate](n) + ATP = [phosphate](n+1) + ADP</text>
        <dbReference type="Rhea" id="RHEA:19573"/>
        <dbReference type="Rhea" id="RHEA-COMP:9859"/>
        <dbReference type="Rhea" id="RHEA-COMP:14280"/>
        <dbReference type="ChEBI" id="CHEBI:16838"/>
        <dbReference type="ChEBI" id="CHEBI:30616"/>
        <dbReference type="ChEBI" id="CHEBI:456216"/>
        <dbReference type="EC" id="2.7.4.1"/>
    </reaction>
</comment>
<dbReference type="InterPro" id="IPR036832">
    <property type="entry name" value="PPK_N_dom_sf"/>
</dbReference>
<dbReference type="HAMAP" id="MF_00347">
    <property type="entry name" value="Polyphosphate_kinase"/>
    <property type="match status" value="1"/>
</dbReference>
<dbReference type="InterPro" id="IPR025198">
    <property type="entry name" value="PPK_N_dom"/>
</dbReference>
<dbReference type="PANTHER" id="PTHR30218">
    <property type="entry name" value="POLYPHOSPHATE KINASE"/>
    <property type="match status" value="1"/>
</dbReference>
<dbReference type="PANTHER" id="PTHR30218:SF0">
    <property type="entry name" value="POLYPHOSPHATE KINASE"/>
    <property type="match status" value="1"/>
</dbReference>
<evidence type="ECO:0000256" key="4">
    <source>
        <dbReference type="ARBA" id="ARBA00022777"/>
    </source>
</evidence>
<feature type="domain" description="Polyphosphate kinase C-terminal" evidence="10">
    <location>
        <begin position="511"/>
        <end position="678"/>
    </location>
</feature>
<dbReference type="Pfam" id="PF02503">
    <property type="entry name" value="PP_kinase"/>
    <property type="match status" value="1"/>
</dbReference>
<evidence type="ECO:0000313" key="13">
    <source>
        <dbReference type="Proteomes" id="UP000824082"/>
    </source>
</evidence>
<evidence type="ECO:0000259" key="11">
    <source>
        <dbReference type="Pfam" id="PF17941"/>
    </source>
</evidence>
<name>A0A9D1LKD7_9FIRM</name>
<dbReference type="NCBIfam" id="NF003917">
    <property type="entry name" value="PRK05443.1-1"/>
    <property type="match status" value="1"/>
</dbReference>
<reference evidence="12" key="1">
    <citation type="submission" date="2020-10" db="EMBL/GenBank/DDBJ databases">
        <authorList>
            <person name="Gilroy R."/>
        </authorList>
    </citation>
    <scope>NUCLEOTIDE SEQUENCE</scope>
    <source>
        <strain evidence="12">4509</strain>
    </source>
</reference>
<evidence type="ECO:0000256" key="6">
    <source>
        <dbReference type="HAMAP-Rule" id="MF_00347"/>
    </source>
</evidence>
<dbReference type="InterPro" id="IPR003414">
    <property type="entry name" value="PP_kinase"/>
</dbReference>
<dbReference type="NCBIfam" id="NF003921">
    <property type="entry name" value="PRK05443.2-2"/>
    <property type="match status" value="1"/>
</dbReference>
<keyword evidence="3 6" id="KW-0547">Nucleotide-binding</keyword>
<comment type="cofactor">
    <cofactor evidence="6">
        <name>Mg(2+)</name>
        <dbReference type="ChEBI" id="CHEBI:18420"/>
    </cofactor>
</comment>
<dbReference type="GO" id="GO:0008976">
    <property type="term" value="F:polyphosphate kinase activity"/>
    <property type="evidence" value="ECO:0007669"/>
    <property type="project" value="UniProtKB-UniRule"/>
</dbReference>
<dbReference type="GO" id="GO:0006799">
    <property type="term" value="P:polyphosphate biosynthetic process"/>
    <property type="evidence" value="ECO:0007669"/>
    <property type="project" value="UniProtKB-UniRule"/>
</dbReference>
<dbReference type="InterPro" id="IPR025200">
    <property type="entry name" value="PPK_C_dom2"/>
</dbReference>
<keyword evidence="2 6" id="KW-0808">Transferase</keyword>
<dbReference type="SUPFAM" id="SSF143724">
    <property type="entry name" value="PHP14-like"/>
    <property type="match status" value="1"/>
</dbReference>
<dbReference type="GO" id="GO:0046872">
    <property type="term" value="F:metal ion binding"/>
    <property type="evidence" value="ECO:0007669"/>
    <property type="project" value="UniProtKB-KW"/>
</dbReference>
<dbReference type="NCBIfam" id="TIGR03705">
    <property type="entry name" value="poly_P_kin"/>
    <property type="match status" value="1"/>
</dbReference>
<feature type="binding site" evidence="6">
    <location>
        <position position="572"/>
    </location>
    <ligand>
        <name>ATP</name>
        <dbReference type="ChEBI" id="CHEBI:30616"/>
    </ligand>
</feature>
<feature type="binding site" evidence="6">
    <location>
        <position position="383"/>
    </location>
    <ligand>
        <name>Mg(2+)</name>
        <dbReference type="ChEBI" id="CHEBI:18420"/>
    </ligand>
</feature>
<evidence type="ECO:0000259" key="9">
    <source>
        <dbReference type="Pfam" id="PF13089"/>
    </source>
</evidence>
<dbReference type="InterPro" id="IPR036830">
    <property type="entry name" value="PP_kinase_middle_dom_sf"/>
</dbReference>
<dbReference type="GO" id="GO:0005524">
    <property type="term" value="F:ATP binding"/>
    <property type="evidence" value="ECO:0007669"/>
    <property type="project" value="UniProtKB-KW"/>
</dbReference>
<dbReference type="Gene3D" id="3.30.1840.10">
    <property type="entry name" value="Polyphosphate kinase middle domain"/>
    <property type="match status" value="1"/>
</dbReference>
<dbReference type="SUPFAM" id="SSF140356">
    <property type="entry name" value="PPK N-terminal domain-like"/>
    <property type="match status" value="1"/>
</dbReference>
<dbReference type="CDD" id="cd09166">
    <property type="entry name" value="PLDc_PPK1_C1_unchar"/>
    <property type="match status" value="1"/>
</dbReference>
<keyword evidence="1 6" id="KW-0597">Phosphoprotein</keyword>
<dbReference type="InterPro" id="IPR041108">
    <property type="entry name" value="PP_kinase_C_1"/>
</dbReference>
<feature type="binding site" evidence="6">
    <location>
        <position position="596"/>
    </location>
    <ligand>
        <name>ATP</name>
        <dbReference type="ChEBI" id="CHEBI:30616"/>
    </ligand>
</feature>
<feature type="binding site" evidence="6">
    <location>
        <position position="413"/>
    </location>
    <ligand>
        <name>Mg(2+)</name>
        <dbReference type="ChEBI" id="CHEBI:18420"/>
    </ligand>
</feature>
<evidence type="ECO:0000259" key="10">
    <source>
        <dbReference type="Pfam" id="PF13090"/>
    </source>
</evidence>
<dbReference type="SUPFAM" id="SSF56024">
    <property type="entry name" value="Phospholipase D/nuclease"/>
    <property type="match status" value="2"/>
</dbReference>
<feature type="domain" description="Polyphosphate kinase middle" evidence="8">
    <location>
        <begin position="132"/>
        <end position="307"/>
    </location>
</feature>
<feature type="active site" description="Phosphohistidine intermediate" evidence="6">
    <location>
        <position position="443"/>
    </location>
</feature>
<comment type="PTM">
    <text evidence="6 7">An intermediate of this reaction is the autophosphorylated ppk in which a phosphate is covalently linked to a histidine residue through a N-P bond.</text>
</comment>
<comment type="caution">
    <text evidence="12">The sequence shown here is derived from an EMBL/GenBank/DDBJ whole genome shotgun (WGS) entry which is preliminary data.</text>
</comment>
<evidence type="ECO:0000256" key="1">
    <source>
        <dbReference type="ARBA" id="ARBA00022553"/>
    </source>
</evidence>
<reference evidence="12" key="2">
    <citation type="journal article" date="2021" name="PeerJ">
        <title>Extensive microbial diversity within the chicken gut microbiome revealed by metagenomics and culture.</title>
        <authorList>
            <person name="Gilroy R."/>
            <person name="Ravi A."/>
            <person name="Getino M."/>
            <person name="Pursley I."/>
            <person name="Horton D.L."/>
            <person name="Alikhan N.F."/>
            <person name="Baker D."/>
            <person name="Gharbi K."/>
            <person name="Hall N."/>
            <person name="Watson M."/>
            <person name="Adriaenssens E.M."/>
            <person name="Foster-Nyarko E."/>
            <person name="Jarju S."/>
            <person name="Secka A."/>
            <person name="Antonio M."/>
            <person name="Oren A."/>
            <person name="Chaudhuri R.R."/>
            <person name="La Ragione R."/>
            <person name="Hildebrand F."/>
            <person name="Pallen M.J."/>
        </authorList>
    </citation>
    <scope>NUCLEOTIDE SEQUENCE</scope>
    <source>
        <strain evidence="12">4509</strain>
    </source>
</reference>
<evidence type="ECO:0000256" key="2">
    <source>
        <dbReference type="ARBA" id="ARBA00022679"/>
    </source>
</evidence>
<dbReference type="EC" id="2.7.4.1" evidence="6 7"/>
<feature type="domain" description="Polyphosphate kinase N-terminal" evidence="9">
    <location>
        <begin position="16"/>
        <end position="120"/>
    </location>
</feature>
<keyword evidence="5 6" id="KW-0067">ATP-binding</keyword>
<organism evidence="12 13">
    <name type="scientific">Candidatus Egerieicola faecale</name>
    <dbReference type="NCBI Taxonomy" id="2840774"/>
    <lineage>
        <taxon>Bacteria</taxon>
        <taxon>Bacillati</taxon>
        <taxon>Bacillota</taxon>
        <taxon>Clostridia</taxon>
        <taxon>Eubacteriales</taxon>
        <taxon>Oscillospiraceae</taxon>
        <taxon>Oscillospiraceae incertae sedis</taxon>
        <taxon>Candidatus Egerieicola</taxon>
    </lineage>
</organism>
<dbReference type="Pfam" id="PF13090">
    <property type="entry name" value="PP_kinase_C"/>
    <property type="match status" value="1"/>
</dbReference>
<dbReference type="Proteomes" id="UP000824082">
    <property type="component" value="Unassembled WGS sequence"/>
</dbReference>
<proteinExistence type="inferred from homology"/>
<dbReference type="Pfam" id="PF17941">
    <property type="entry name" value="PP_kinase_C_1"/>
    <property type="match status" value="1"/>
</dbReference>
<feature type="binding site" evidence="6">
    <location>
        <position position="476"/>
    </location>
    <ligand>
        <name>ATP</name>
        <dbReference type="ChEBI" id="CHEBI:30616"/>
    </ligand>
</feature>
<evidence type="ECO:0000256" key="5">
    <source>
        <dbReference type="ARBA" id="ARBA00022840"/>
    </source>
</evidence>
<feature type="binding site" evidence="6">
    <location>
        <position position="54"/>
    </location>
    <ligand>
        <name>ATP</name>
        <dbReference type="ChEBI" id="CHEBI:30616"/>
    </ligand>
</feature>
<feature type="domain" description="Polyphosphate kinase C-terminal" evidence="11">
    <location>
        <begin position="340"/>
        <end position="500"/>
    </location>
</feature>
<comment type="function">
    <text evidence="6 7">Catalyzes the reversible transfer of the terminal phosphate of ATP to form a long-chain polyphosphate (polyP).</text>
</comment>
<accession>A0A9D1LKD7</accession>
<gene>
    <name evidence="12" type="primary">ppk1</name>
    <name evidence="6" type="synonym">ppk</name>
    <name evidence="12" type="ORF">IAD19_05225</name>
</gene>
<comment type="similarity">
    <text evidence="6 7">Belongs to the polyphosphate kinase 1 (PPK1) family.</text>
</comment>
<protein>
    <recommendedName>
        <fullName evidence="6 7">Polyphosphate kinase</fullName>
        <ecNumber evidence="6 7">2.7.4.1</ecNumber>
    </recommendedName>
    <alternativeName>
        <fullName evidence="6">ATP-polyphosphate phosphotransferase</fullName>
    </alternativeName>
    <alternativeName>
        <fullName evidence="6">Polyphosphoric acid kinase</fullName>
    </alternativeName>
</protein>
<dbReference type="AlphaFoldDB" id="A0A9D1LKD7"/>
<dbReference type="PIRSF" id="PIRSF015589">
    <property type="entry name" value="PP_kinase"/>
    <property type="match status" value="1"/>
</dbReference>
<dbReference type="Gene3D" id="3.30.870.10">
    <property type="entry name" value="Endonuclease Chain A"/>
    <property type="match status" value="2"/>
</dbReference>
<evidence type="ECO:0000259" key="8">
    <source>
        <dbReference type="Pfam" id="PF02503"/>
    </source>
</evidence>
<dbReference type="EMBL" id="DVMX01000101">
    <property type="protein sequence ID" value="HIU41936.1"/>
    <property type="molecule type" value="Genomic_DNA"/>
</dbReference>
<evidence type="ECO:0000313" key="12">
    <source>
        <dbReference type="EMBL" id="HIU41936.1"/>
    </source>
</evidence>
<evidence type="ECO:0000256" key="3">
    <source>
        <dbReference type="ARBA" id="ARBA00022741"/>
    </source>
</evidence>
<evidence type="ECO:0000256" key="7">
    <source>
        <dbReference type="RuleBase" id="RU003800"/>
    </source>
</evidence>
<keyword evidence="6" id="KW-0460">Magnesium</keyword>
<dbReference type="Pfam" id="PF13089">
    <property type="entry name" value="PP_kinase_N"/>
    <property type="match status" value="1"/>
</dbReference>
<sequence>MKKQAERKEEQTTSRYTNRELSWLQFNERVLEESEDHRVPRYERLKFVAIFQSNLDEFFMVRVGSLFDQAIANKKAVDARTGMTAQQQLKAIYQEVRNLLPRKDTGYHKLMGKLSKEGVQQLTMSSLDPAEYQYLQLYFEREIMPLISPQIIDKRQPFPFLKNKEIYVGVNLASKSGDVRLGIISSSGLFNRLIILPSGEDSVKFVLAEDLICFFAEQVFNKHQVLEKTIFRITRNADINVEDSDELEIDFRTAMEELLKKRRRLAPVRLELNSPVSDNLKNYFCQQLTLQPEQVFVDTSPLDLSFAYAMEDMVAKQHPKLFFPPQEPQLSNQVNEQESMMAQIERKDLLFYYPYHSMDPFLRLLKEAAKDPDVISIKITLYRVAKHSKIVNALIQAAENGKEVGVMVELRARFDEENNIDWSKRLEEAGCNVIYGLPGYKVHSKLCLITRKVGNKIKYTTQVGTGNYNEKTSRIYTDLSFMTSRPEIAADASVVFNSLFTGTVVESVENLLVAPLCCKSRIVSMIDEEIAFAKRGEPAKIRLKMNSVTDKDLIDKLYEAAAAGVPVEMVVRGICCMKPIYPNITIISIVGRYLEHARIYSFGVGERKKLYIASADFMTRNTEHRVEVGAPIVDPALKQQLEEILDIMFRDNQKARIQQPDGSYVYRVQEGEEPLDSQQYFFQQAYLQAQQAQQFQPAAFPAAPEKKEGFFARLFGRKKH</sequence>
<dbReference type="InterPro" id="IPR024953">
    <property type="entry name" value="PP_kinase_middle"/>
</dbReference>
<keyword evidence="6" id="KW-0479">Metal-binding</keyword>
<keyword evidence="4 6" id="KW-0418">Kinase</keyword>
<dbReference type="Gene3D" id="1.20.58.310">
    <property type="entry name" value="Polyphosphate kinase N-terminal domain"/>
    <property type="match status" value="1"/>
</dbReference>